<keyword evidence="4" id="KW-1185">Reference proteome</keyword>
<dbReference type="PANTHER" id="PTHR23355">
    <property type="entry name" value="RIBONUCLEASE"/>
    <property type="match status" value="1"/>
</dbReference>
<sequence>MCYIQKDDFEKFRGHVSNVVRVVGKETGAWIRFSSFKKDFEQWPYTMIGSDEAKAAAKDLISRIAETGPSKWLQAGRSPVVKTRRKNEVVKGVEEVPDWVSQAVQEEPEEPSSRVRDLDATNRFRDGISETLFYTREEIVNASFRLANVGKETGASVRFYQPTGDYDPTERGGIRIRGTAEARQRAKLDIERIMSRTAGKDKTVFYPQHLIYRASFELTEVGKATGTNLEFSYNPGQHDSDENGKIVIRGKPRGIHAAEKSVEAIMEQYVHGKRIFRKQVTHKYSEGGLTAMNEKALRSVEETLLYPPLLVSKASSDLVDLGRRSEASVRFLSFLPKDCDPGDGGKIVLRGTKDAIQAAKSSIQTIMDQYQQNTPLVRTHNQRVHKYFSTQVRKLPTERGEDPTTAEIYADSLERSSTFNRRPVVFHDDGKILRSVHDVISNVSRQESEHEAQLKASEHRPHTFAPFDESGQPSERLETSPQELGQEFSLALDQRLEDEDLDVHSNDSSRPERSEAEQNRALSGGFAWQSTSTVRPGRNGIASSQTRSYHSSSRLLQHAVSARSDHEDNNLEFDDEEPPDALEEKLSSKNSGIRAKLRKWNELHGHEEPVPDFTPKEDISHELDTYNNLTRLPDETAINRNAAQEEAQEQYLSLLGSGREGYDGATRESGRFLTPGDLVEIEYPSSERESIIAVYVRRCGSTLGQFFTMNGRWMHLDQKAAQYSISGFVNPKELEPILKYLPKVSGTADLEELKAKSMVDDLSVPRPVAAPLVRKLTGFYNEAQEIYRRHANALDNAHNILAHETDLRYGSLESAAMALLKLPADKLPITALFTVRKALANGGFAFNIDRRSHRITGYMQIRSKEQVRMVEQVRHWIRQWQDDLAITPGMNTRQADKHRPSKGARILYSFVEKSKQIVAMQRQNRQPTQSHNVGPSTTRLPLVEEKGGCVNTEMGHQFTDDEQEIIRFLEAWCCSMMFQGLPRISSMPPLILHATGLYNDIEGKEMDLTTATGFMFLQELGVVMPHENRVRFDQHLLLPSSQHSKPLQNLMSSLLAMRDNHNLRDSMSQLRRDWKDLPVYCIDDASAQEIDDGISVEKAGVGSDGQELHWLHMHIANPTAFFSRDHPLAKMARHMGETIYMPERNYMMLPRWATQRHFSLGPDRPCLTFSAKLDSQGNTLEYKVQSGTVRNVIRITYDELNNLLGATEDHGVSAIFINVNGTPPPSRAPTSRISELTEANMDDLKIIHHLSSQRSLVRKRGGGVFYSTPKPEATVWQTSKQSGLAWDHPYRKGARTVYGDPVVQLRTQPFTNWFAAATVAAQVFVSEAMLLCAEIAASFCADRNIPIIYRGSETVPVAGVGDADATRKALEAQEYLNTNQVLPLHIGLPYIQSLGYTVLRTSPLKHSMLGMERYAKVTSPLRRYGDMIIHWQIEAALRHEAETGKSMLTTDPNANRSFLPFSASILETIMLGLQPRESMIMRAKRYSEEFWQIYTMFHKFKFGHETPEGSLGDLLKSLDPCSDGETVKVFVQTRPDIDNNRNVGVHIMSLGLPVTMRRPEHCAICVEDGSVVAKQGDVWEARLKDVDVYHRQFIVEPVRLIGREML</sequence>
<organism evidence="3 4">
    <name type="scientific">Pseudocercospora fuligena</name>
    <dbReference type="NCBI Taxonomy" id="685502"/>
    <lineage>
        <taxon>Eukaryota</taxon>
        <taxon>Fungi</taxon>
        <taxon>Dikarya</taxon>
        <taxon>Ascomycota</taxon>
        <taxon>Pezizomycotina</taxon>
        <taxon>Dothideomycetes</taxon>
        <taxon>Dothideomycetidae</taxon>
        <taxon>Mycosphaerellales</taxon>
        <taxon>Mycosphaerellaceae</taxon>
        <taxon>Pseudocercospora</taxon>
    </lineage>
</organism>
<feature type="compositionally biased region" description="Basic and acidic residues" evidence="1">
    <location>
        <begin position="446"/>
        <end position="461"/>
    </location>
</feature>
<feature type="compositionally biased region" description="Acidic residues" evidence="1">
    <location>
        <begin position="570"/>
        <end position="581"/>
    </location>
</feature>
<dbReference type="InterPro" id="IPR012340">
    <property type="entry name" value="NA-bd_OB-fold"/>
</dbReference>
<dbReference type="InterPro" id="IPR057912">
    <property type="entry name" value="OB_CYT4_C"/>
</dbReference>
<dbReference type="InterPro" id="IPR056624">
    <property type="entry name" value="WH_CYT4"/>
</dbReference>
<name>A0A8H6RAY1_9PEZI</name>
<dbReference type="Pfam" id="PF23214">
    <property type="entry name" value="SH3_CYT4"/>
    <property type="match status" value="1"/>
</dbReference>
<proteinExistence type="predicted"/>
<dbReference type="GO" id="GO:0000175">
    <property type="term" value="F:3'-5'-RNA exonuclease activity"/>
    <property type="evidence" value="ECO:0007669"/>
    <property type="project" value="TreeGrafter"/>
</dbReference>
<reference evidence="3" key="1">
    <citation type="submission" date="2020-04" db="EMBL/GenBank/DDBJ databases">
        <title>Draft genome resource of the tomato pathogen Pseudocercospora fuligena.</title>
        <authorList>
            <person name="Zaccaron A."/>
        </authorList>
    </citation>
    <scope>NUCLEOTIDE SEQUENCE</scope>
    <source>
        <strain evidence="3">PF001</strain>
    </source>
</reference>
<protein>
    <submittedName>
        <fullName evidence="3">Mitochondrial protein cyt-4</fullName>
    </submittedName>
</protein>
<dbReference type="GO" id="GO:0003723">
    <property type="term" value="F:RNA binding"/>
    <property type="evidence" value="ECO:0007669"/>
    <property type="project" value="InterPro"/>
</dbReference>
<dbReference type="SMART" id="SM00955">
    <property type="entry name" value="RNB"/>
    <property type="match status" value="1"/>
</dbReference>
<evidence type="ECO:0000259" key="2">
    <source>
        <dbReference type="SMART" id="SM00955"/>
    </source>
</evidence>
<evidence type="ECO:0000313" key="3">
    <source>
        <dbReference type="EMBL" id="KAF7188520.1"/>
    </source>
</evidence>
<dbReference type="Pfam" id="PF25522">
    <property type="entry name" value="OB_cyt-4"/>
    <property type="match status" value="1"/>
</dbReference>
<dbReference type="Pfam" id="PF23216">
    <property type="entry name" value="WHD_CYT4"/>
    <property type="match status" value="1"/>
</dbReference>
<dbReference type="InterPro" id="IPR050180">
    <property type="entry name" value="RNR_Ribonuclease"/>
</dbReference>
<dbReference type="SUPFAM" id="SSF50249">
    <property type="entry name" value="Nucleic acid-binding proteins"/>
    <property type="match status" value="1"/>
</dbReference>
<gene>
    <name evidence="3" type="ORF">HII31_10182</name>
</gene>
<feature type="compositionally biased region" description="Low complexity" evidence="1">
    <location>
        <begin position="543"/>
        <end position="553"/>
    </location>
</feature>
<feature type="domain" description="RNB" evidence="2">
    <location>
        <begin position="1071"/>
        <end position="1439"/>
    </location>
</feature>
<feature type="region of interest" description="Disordered" evidence="1">
    <location>
        <begin position="501"/>
        <end position="589"/>
    </location>
</feature>
<evidence type="ECO:0000256" key="1">
    <source>
        <dbReference type="SAM" id="MobiDB-lite"/>
    </source>
</evidence>
<feature type="compositionally biased region" description="Basic and acidic residues" evidence="1">
    <location>
        <begin position="502"/>
        <end position="518"/>
    </location>
</feature>
<dbReference type="Pfam" id="PF00773">
    <property type="entry name" value="RNB"/>
    <property type="match status" value="1"/>
</dbReference>
<dbReference type="InterPro" id="IPR001900">
    <property type="entry name" value="RNase_II/R"/>
</dbReference>
<dbReference type="GO" id="GO:0000932">
    <property type="term" value="C:P-body"/>
    <property type="evidence" value="ECO:0007669"/>
    <property type="project" value="TreeGrafter"/>
</dbReference>
<dbReference type="EMBL" id="JABCIY010000209">
    <property type="protein sequence ID" value="KAF7188520.1"/>
    <property type="molecule type" value="Genomic_DNA"/>
</dbReference>
<dbReference type="InterPro" id="IPR056625">
    <property type="entry name" value="SH3_CYT4"/>
</dbReference>
<dbReference type="PANTHER" id="PTHR23355:SF65">
    <property type="entry name" value="EXORIBONUCLEASE CYT-4, PUTATIVE (AFU_ORTHOLOGUE AFUA_7G01550)-RELATED"/>
    <property type="match status" value="1"/>
</dbReference>
<comment type="caution">
    <text evidence="3">The sequence shown here is derived from an EMBL/GenBank/DDBJ whole genome shotgun (WGS) entry which is preliminary data.</text>
</comment>
<dbReference type="GO" id="GO:0006402">
    <property type="term" value="P:mRNA catabolic process"/>
    <property type="evidence" value="ECO:0007669"/>
    <property type="project" value="TreeGrafter"/>
</dbReference>
<dbReference type="OrthoDB" id="2285229at2759"/>
<dbReference type="Proteomes" id="UP000660729">
    <property type="component" value="Unassembled WGS sequence"/>
</dbReference>
<accession>A0A8H6RAY1</accession>
<evidence type="ECO:0000313" key="4">
    <source>
        <dbReference type="Proteomes" id="UP000660729"/>
    </source>
</evidence>
<feature type="region of interest" description="Disordered" evidence="1">
    <location>
        <begin position="443"/>
        <end position="483"/>
    </location>
</feature>